<sequence length="288" mass="30340">MWSSVLPAYTTRCELVGTDPADRALVDRFRALLDEWGAVASFHDPHSELSQLNADPTPEVRVSARLAHLLQVTDEAVRASGGVIDPVRAADPSALEPDHPVARLGRRSSATWDDVERDDDMVRRPPGTLIDLGGLAKAAIADAIALELAADAAGAILVNLGGDLRCVGEAPWSILVTDDGSLRPDAPGQRIHIPAGAVATSDRATRRSPRGLDHIVGASTLPGAARRATVVAESAAAANAASLAIIAAGRAWHRMWRRYELSALVVTNAGERLPLGGWPPRLEEAAAC</sequence>
<evidence type="ECO:0000256" key="2">
    <source>
        <dbReference type="ARBA" id="ARBA00011955"/>
    </source>
</evidence>
<dbReference type="KEGG" id="afo:Afer_1000"/>
<keyword evidence="5" id="KW-0808">Transferase</keyword>
<keyword evidence="11" id="KW-0449">Lipoprotein</keyword>
<evidence type="ECO:0000313" key="11">
    <source>
        <dbReference type="EMBL" id="ACU53938.1"/>
    </source>
</evidence>
<reference evidence="11 12" key="1">
    <citation type="journal article" date="2009" name="Stand. Genomic Sci.">
        <title>Complete genome sequence of Acidimicrobium ferrooxidans type strain (ICP).</title>
        <authorList>
            <person name="Clum A."/>
            <person name="Nolan M."/>
            <person name="Lang E."/>
            <person name="Glavina Del Rio T."/>
            <person name="Tice H."/>
            <person name="Copeland A."/>
            <person name="Cheng J.F."/>
            <person name="Lucas S."/>
            <person name="Chen F."/>
            <person name="Bruce D."/>
            <person name="Goodwin L."/>
            <person name="Pitluck S."/>
            <person name="Ivanova N."/>
            <person name="Mavrommatis K."/>
            <person name="Mikhailova N."/>
            <person name="Pati A."/>
            <person name="Chen A."/>
            <person name="Palaniappan K."/>
            <person name="Goker M."/>
            <person name="Spring S."/>
            <person name="Land M."/>
            <person name="Hauser L."/>
            <person name="Chang Y.J."/>
            <person name="Jeffries C.C."/>
            <person name="Chain P."/>
            <person name="Bristow J."/>
            <person name="Eisen J.A."/>
            <person name="Markowitz V."/>
            <person name="Hugenholtz P."/>
            <person name="Kyrpides N.C."/>
            <person name="Klenk H.P."/>
            <person name="Lapidus A."/>
        </authorList>
    </citation>
    <scope>NUCLEOTIDE SEQUENCE [LARGE SCALE GENOMIC DNA]</scope>
    <source>
        <strain evidence="12">DSM 10331 / JCM 15462 / NBRC 103882 / ICP</strain>
    </source>
</reference>
<keyword evidence="4" id="KW-0285">Flavoprotein</keyword>
<dbReference type="EC" id="2.7.1.180" evidence="2"/>
<name>C7LYY0_ACIFD</name>
<dbReference type="RefSeq" id="WP_015798424.1">
    <property type="nucleotide sequence ID" value="NC_013124.1"/>
</dbReference>
<dbReference type="eggNOG" id="COG1477">
    <property type="taxonomic scope" value="Bacteria"/>
</dbReference>
<protein>
    <recommendedName>
        <fullName evidence="3">FAD:protein FMN transferase</fullName>
        <ecNumber evidence="2">2.7.1.180</ecNumber>
    </recommendedName>
    <alternativeName>
        <fullName evidence="9">Flavin transferase</fullName>
    </alternativeName>
</protein>
<dbReference type="STRING" id="525909.Afer_1000"/>
<comment type="catalytic activity">
    <reaction evidence="10">
        <text>L-threonyl-[protein] + FAD = FMN-L-threonyl-[protein] + AMP + H(+)</text>
        <dbReference type="Rhea" id="RHEA:36847"/>
        <dbReference type="Rhea" id="RHEA-COMP:11060"/>
        <dbReference type="Rhea" id="RHEA-COMP:11061"/>
        <dbReference type="ChEBI" id="CHEBI:15378"/>
        <dbReference type="ChEBI" id="CHEBI:30013"/>
        <dbReference type="ChEBI" id="CHEBI:57692"/>
        <dbReference type="ChEBI" id="CHEBI:74257"/>
        <dbReference type="ChEBI" id="CHEBI:456215"/>
        <dbReference type="EC" id="2.7.1.180"/>
    </reaction>
</comment>
<evidence type="ECO:0000256" key="5">
    <source>
        <dbReference type="ARBA" id="ARBA00022679"/>
    </source>
</evidence>
<proteinExistence type="predicted"/>
<dbReference type="SUPFAM" id="SSF143631">
    <property type="entry name" value="ApbE-like"/>
    <property type="match status" value="1"/>
</dbReference>
<dbReference type="InterPro" id="IPR003374">
    <property type="entry name" value="ApbE-like_sf"/>
</dbReference>
<dbReference type="GO" id="GO:0046872">
    <property type="term" value="F:metal ion binding"/>
    <property type="evidence" value="ECO:0007669"/>
    <property type="project" value="UniProtKB-KW"/>
</dbReference>
<evidence type="ECO:0000256" key="8">
    <source>
        <dbReference type="ARBA" id="ARBA00022842"/>
    </source>
</evidence>
<dbReference type="Proteomes" id="UP000000771">
    <property type="component" value="Chromosome"/>
</dbReference>
<dbReference type="Pfam" id="PF02424">
    <property type="entry name" value="ApbE"/>
    <property type="match status" value="1"/>
</dbReference>
<dbReference type="Gene3D" id="3.10.520.10">
    <property type="entry name" value="ApbE-like domains"/>
    <property type="match status" value="1"/>
</dbReference>
<dbReference type="HOGENOM" id="CLU_965143_0_0_11"/>
<keyword evidence="6" id="KW-0479">Metal-binding</keyword>
<comment type="cofactor">
    <cofactor evidence="1">
        <name>Mg(2+)</name>
        <dbReference type="ChEBI" id="CHEBI:18420"/>
    </cofactor>
</comment>
<organism evidence="11 12">
    <name type="scientific">Acidimicrobium ferrooxidans (strain DSM 10331 / JCM 15462 / NBRC 103882 / ICP)</name>
    <dbReference type="NCBI Taxonomy" id="525909"/>
    <lineage>
        <taxon>Bacteria</taxon>
        <taxon>Bacillati</taxon>
        <taxon>Actinomycetota</taxon>
        <taxon>Acidimicrobiia</taxon>
        <taxon>Acidimicrobiales</taxon>
        <taxon>Acidimicrobiaceae</taxon>
        <taxon>Acidimicrobium</taxon>
    </lineage>
</organism>
<evidence type="ECO:0000256" key="1">
    <source>
        <dbReference type="ARBA" id="ARBA00001946"/>
    </source>
</evidence>
<keyword evidence="12" id="KW-1185">Reference proteome</keyword>
<accession>C7LYY0</accession>
<gene>
    <name evidence="11" type="ordered locus">Afer_1000</name>
</gene>
<keyword evidence="8" id="KW-0460">Magnesium</keyword>
<evidence type="ECO:0000313" key="12">
    <source>
        <dbReference type="Proteomes" id="UP000000771"/>
    </source>
</evidence>
<dbReference type="EMBL" id="CP001631">
    <property type="protein sequence ID" value="ACU53938.1"/>
    <property type="molecule type" value="Genomic_DNA"/>
</dbReference>
<dbReference type="PANTHER" id="PTHR30040:SF2">
    <property type="entry name" value="FAD:PROTEIN FMN TRANSFERASE"/>
    <property type="match status" value="1"/>
</dbReference>
<evidence type="ECO:0000256" key="10">
    <source>
        <dbReference type="ARBA" id="ARBA00048540"/>
    </source>
</evidence>
<keyword evidence="7" id="KW-0274">FAD</keyword>
<dbReference type="AlphaFoldDB" id="C7LYY0"/>
<dbReference type="InterPro" id="IPR024932">
    <property type="entry name" value="ApbE"/>
</dbReference>
<evidence type="ECO:0000256" key="9">
    <source>
        <dbReference type="ARBA" id="ARBA00031306"/>
    </source>
</evidence>
<evidence type="ECO:0000256" key="4">
    <source>
        <dbReference type="ARBA" id="ARBA00022630"/>
    </source>
</evidence>
<dbReference type="PANTHER" id="PTHR30040">
    <property type="entry name" value="THIAMINE BIOSYNTHESIS LIPOPROTEIN APBE"/>
    <property type="match status" value="1"/>
</dbReference>
<evidence type="ECO:0000256" key="7">
    <source>
        <dbReference type="ARBA" id="ARBA00022827"/>
    </source>
</evidence>
<evidence type="ECO:0000256" key="3">
    <source>
        <dbReference type="ARBA" id="ARBA00016337"/>
    </source>
</evidence>
<evidence type="ECO:0000256" key="6">
    <source>
        <dbReference type="ARBA" id="ARBA00022723"/>
    </source>
</evidence>
<dbReference type="GO" id="GO:0016740">
    <property type="term" value="F:transferase activity"/>
    <property type="evidence" value="ECO:0007669"/>
    <property type="project" value="UniProtKB-KW"/>
</dbReference>